<comment type="caution">
    <text evidence="2">The sequence shown here is derived from an EMBL/GenBank/DDBJ whole genome shotgun (WGS) entry which is preliminary data.</text>
</comment>
<feature type="region of interest" description="Disordered" evidence="1">
    <location>
        <begin position="100"/>
        <end position="159"/>
    </location>
</feature>
<evidence type="ECO:0000256" key="1">
    <source>
        <dbReference type="SAM" id="MobiDB-lite"/>
    </source>
</evidence>
<sequence length="159" mass="17321">MKCLVSCVTYEPKFLPTTTCQKGECLLSNSFSFAISLSVLYLSMACWAQSTISTCISSHRCDILGSLWYPSSRSSSFLALSSVMSWFLISTLRPDSAMAVGGEGEEGCGERRPRAPARQDQAWRRGRRKLMDVWKDPGPGLSRRDRGAGQDSALGPGAA</sequence>
<accession>A0ABN9XLS5</accession>
<proteinExistence type="predicted"/>
<protein>
    <submittedName>
        <fullName evidence="2">Uncharacterized protein</fullName>
    </submittedName>
</protein>
<feature type="non-terminal residue" evidence="2">
    <location>
        <position position="159"/>
    </location>
</feature>
<keyword evidence="3" id="KW-1185">Reference proteome</keyword>
<reference evidence="2" key="1">
    <citation type="submission" date="2023-10" db="EMBL/GenBank/DDBJ databases">
        <authorList>
            <person name="Chen Y."/>
            <person name="Shah S."/>
            <person name="Dougan E. K."/>
            <person name="Thang M."/>
            <person name="Chan C."/>
        </authorList>
    </citation>
    <scope>NUCLEOTIDE SEQUENCE [LARGE SCALE GENOMIC DNA]</scope>
</reference>
<name>A0ABN9XLS5_9DINO</name>
<dbReference type="Proteomes" id="UP001189429">
    <property type="component" value="Unassembled WGS sequence"/>
</dbReference>
<organism evidence="2 3">
    <name type="scientific">Prorocentrum cordatum</name>
    <dbReference type="NCBI Taxonomy" id="2364126"/>
    <lineage>
        <taxon>Eukaryota</taxon>
        <taxon>Sar</taxon>
        <taxon>Alveolata</taxon>
        <taxon>Dinophyceae</taxon>
        <taxon>Prorocentrales</taxon>
        <taxon>Prorocentraceae</taxon>
        <taxon>Prorocentrum</taxon>
    </lineage>
</organism>
<evidence type="ECO:0000313" key="3">
    <source>
        <dbReference type="Proteomes" id="UP001189429"/>
    </source>
</evidence>
<dbReference type="EMBL" id="CAUYUJ010020837">
    <property type="protein sequence ID" value="CAK0900797.1"/>
    <property type="molecule type" value="Genomic_DNA"/>
</dbReference>
<gene>
    <name evidence="2" type="ORF">PCOR1329_LOCUS77994</name>
</gene>
<evidence type="ECO:0000313" key="2">
    <source>
        <dbReference type="EMBL" id="CAK0900797.1"/>
    </source>
</evidence>